<keyword evidence="2" id="KW-1185">Reference proteome</keyword>
<name>A0ACC6P9R6_9BACL</name>
<reference evidence="1" key="1">
    <citation type="submission" date="2024-03" db="EMBL/GenBank/DDBJ databases">
        <title>Whole genome sequecning of epiphytes from Marcgravia umbellata leaves.</title>
        <authorList>
            <person name="Kumar G."/>
            <person name="Savka M.A."/>
        </authorList>
    </citation>
    <scope>NUCLEOTIDE SEQUENCE</scope>
    <source>
        <strain evidence="1">RIT_BL5</strain>
    </source>
</reference>
<comment type="caution">
    <text evidence="1">The sequence shown here is derived from an EMBL/GenBank/DDBJ whole genome shotgun (WGS) entry which is preliminary data.</text>
</comment>
<proteinExistence type="predicted"/>
<dbReference type="Proteomes" id="UP001380953">
    <property type="component" value="Unassembled WGS sequence"/>
</dbReference>
<protein>
    <submittedName>
        <fullName evidence="1">Uncharacterized protein</fullName>
    </submittedName>
</protein>
<evidence type="ECO:0000313" key="2">
    <source>
        <dbReference type="Proteomes" id="UP001380953"/>
    </source>
</evidence>
<accession>A0ACC6P9R6</accession>
<gene>
    <name evidence="1" type="ORF">WKI47_06465</name>
</gene>
<organism evidence="1 2">
    <name type="scientific">Saccharibacillus sacchari</name>
    <dbReference type="NCBI Taxonomy" id="456493"/>
    <lineage>
        <taxon>Bacteria</taxon>
        <taxon>Bacillati</taxon>
        <taxon>Bacillota</taxon>
        <taxon>Bacilli</taxon>
        <taxon>Bacillales</taxon>
        <taxon>Paenibacillaceae</taxon>
        <taxon>Saccharibacillus</taxon>
    </lineage>
</organism>
<dbReference type="EMBL" id="JBBKAR010000019">
    <property type="protein sequence ID" value="MEJ8303558.1"/>
    <property type="molecule type" value="Genomic_DNA"/>
</dbReference>
<sequence length="130" mass="14410">MGKYPWSVLIVIVYALPFVYFGMQQDYGHQSPIGYVAMVAVMGLLAFASMKLGSVYALLIGNIASFAVSFYFVGKMQGDTLDAFFKPLSAEQTLIFVSVLMLVLQAVVAGITYWIILRKKRSMNPYRSAS</sequence>
<evidence type="ECO:0000313" key="1">
    <source>
        <dbReference type="EMBL" id="MEJ8303558.1"/>
    </source>
</evidence>